<gene>
    <name evidence="1" type="ORF">BABINDRAFT_162855</name>
</gene>
<dbReference type="AlphaFoldDB" id="A0A1E3QL42"/>
<accession>A0A1E3QL42</accession>
<sequence>MDQVATIIHKCGTDIYQDCQHFTAEAMRLSANYRPGKENLQDIWFKICFQSHRSNLIY</sequence>
<dbReference type="Proteomes" id="UP000094336">
    <property type="component" value="Unassembled WGS sequence"/>
</dbReference>
<organism evidence="1 2">
    <name type="scientific">Babjeviella inositovora NRRL Y-12698</name>
    <dbReference type="NCBI Taxonomy" id="984486"/>
    <lineage>
        <taxon>Eukaryota</taxon>
        <taxon>Fungi</taxon>
        <taxon>Dikarya</taxon>
        <taxon>Ascomycota</taxon>
        <taxon>Saccharomycotina</taxon>
        <taxon>Pichiomycetes</taxon>
        <taxon>Serinales incertae sedis</taxon>
        <taxon>Babjeviella</taxon>
    </lineage>
</organism>
<keyword evidence="2" id="KW-1185">Reference proteome</keyword>
<proteinExistence type="predicted"/>
<name>A0A1E3QL42_9ASCO</name>
<dbReference type="EMBL" id="KV454436">
    <property type="protein sequence ID" value="ODQ78184.1"/>
    <property type="molecule type" value="Genomic_DNA"/>
</dbReference>
<evidence type="ECO:0000313" key="1">
    <source>
        <dbReference type="EMBL" id="ODQ78184.1"/>
    </source>
</evidence>
<protein>
    <submittedName>
        <fullName evidence="1">Uncharacterized protein</fullName>
    </submittedName>
</protein>
<dbReference type="RefSeq" id="XP_018983512.1">
    <property type="nucleotide sequence ID" value="XM_019129581.1"/>
</dbReference>
<dbReference type="GeneID" id="30147434"/>
<evidence type="ECO:0000313" key="2">
    <source>
        <dbReference type="Proteomes" id="UP000094336"/>
    </source>
</evidence>
<reference evidence="2" key="1">
    <citation type="submission" date="2016-05" db="EMBL/GenBank/DDBJ databases">
        <title>Comparative genomics of biotechnologically important yeasts.</title>
        <authorList>
            <consortium name="DOE Joint Genome Institute"/>
            <person name="Riley R."/>
            <person name="Haridas S."/>
            <person name="Wolfe K.H."/>
            <person name="Lopes M.R."/>
            <person name="Hittinger C.T."/>
            <person name="Goker M."/>
            <person name="Salamov A."/>
            <person name="Wisecaver J."/>
            <person name="Long T.M."/>
            <person name="Aerts A.L."/>
            <person name="Barry K."/>
            <person name="Choi C."/>
            <person name="Clum A."/>
            <person name="Coughlan A.Y."/>
            <person name="Deshpande S."/>
            <person name="Douglass A.P."/>
            <person name="Hanson S.J."/>
            <person name="Klenk H.-P."/>
            <person name="Labutti K."/>
            <person name="Lapidus A."/>
            <person name="Lindquist E."/>
            <person name="Lipzen A."/>
            <person name="Meier-Kolthoff J.P."/>
            <person name="Ohm R.A."/>
            <person name="Otillar R.P."/>
            <person name="Pangilinan J."/>
            <person name="Peng Y."/>
            <person name="Rokas A."/>
            <person name="Rosa C.A."/>
            <person name="Scheuner C."/>
            <person name="Sibirny A.A."/>
            <person name="Slot J.C."/>
            <person name="Stielow J.B."/>
            <person name="Sun H."/>
            <person name="Kurtzman C.P."/>
            <person name="Blackwell M."/>
            <person name="Grigoriev I.V."/>
            <person name="Jeffries T.W."/>
        </authorList>
    </citation>
    <scope>NUCLEOTIDE SEQUENCE [LARGE SCALE GENOMIC DNA]</scope>
    <source>
        <strain evidence="2">NRRL Y-12698</strain>
    </source>
</reference>